<sequence length="163" mass="17744">MPKQKAMLPYQIQPMHQTGDFSTGLFGCFADAYTCCLSETYSSMHQIATGKPFCNAACCASSVATALTVTPYPCVDLLCTWGPFNLPFCALGALCFWGPQRTAVREKFGIQGSKAMDCATTFFCGPCATCQESRELRARGVFLNAQFEGMMPPTAMNMMYNAP</sequence>
<evidence type="ECO:0000313" key="1">
    <source>
        <dbReference type="EMBL" id="CAD8713764.1"/>
    </source>
</evidence>
<protein>
    <submittedName>
        <fullName evidence="1">Uncharacterized protein</fullName>
    </submittedName>
</protein>
<name>A0A7S0SQW1_9CHLO</name>
<dbReference type="AlphaFoldDB" id="A0A7S0SQW1"/>
<proteinExistence type="predicted"/>
<accession>A0A7S0SQW1</accession>
<dbReference type="NCBIfam" id="TIGR01571">
    <property type="entry name" value="A_thal_Cys_rich"/>
    <property type="match status" value="1"/>
</dbReference>
<organism evidence="1">
    <name type="scientific">Mantoniella antarctica</name>
    <dbReference type="NCBI Taxonomy" id="81844"/>
    <lineage>
        <taxon>Eukaryota</taxon>
        <taxon>Viridiplantae</taxon>
        <taxon>Chlorophyta</taxon>
        <taxon>Mamiellophyceae</taxon>
        <taxon>Mamiellales</taxon>
        <taxon>Mamiellaceae</taxon>
        <taxon>Mantoniella</taxon>
    </lineage>
</organism>
<gene>
    <name evidence="1" type="ORF">MANT1106_LOCUS15941</name>
</gene>
<dbReference type="InterPro" id="IPR006461">
    <property type="entry name" value="PLAC_motif_containing"/>
</dbReference>
<dbReference type="PANTHER" id="PTHR15907">
    <property type="entry name" value="DUF614 FAMILY PROTEIN-RELATED"/>
    <property type="match status" value="1"/>
</dbReference>
<dbReference type="EMBL" id="HBFC01026355">
    <property type="protein sequence ID" value="CAD8713764.1"/>
    <property type="molecule type" value="Transcribed_RNA"/>
</dbReference>
<dbReference type="Pfam" id="PF04749">
    <property type="entry name" value="PLAC8"/>
    <property type="match status" value="1"/>
</dbReference>
<reference evidence="1" key="1">
    <citation type="submission" date="2021-01" db="EMBL/GenBank/DDBJ databases">
        <authorList>
            <person name="Corre E."/>
            <person name="Pelletier E."/>
            <person name="Niang G."/>
            <person name="Scheremetjew M."/>
            <person name="Finn R."/>
            <person name="Kale V."/>
            <person name="Holt S."/>
            <person name="Cochrane G."/>
            <person name="Meng A."/>
            <person name="Brown T."/>
            <person name="Cohen L."/>
        </authorList>
    </citation>
    <scope>NUCLEOTIDE SEQUENCE</scope>
    <source>
        <strain evidence="1">SL-175</strain>
    </source>
</reference>